<accession>A0A520MYK1</accession>
<proteinExistence type="predicted"/>
<keyword evidence="1" id="KW-1133">Transmembrane helix</keyword>
<feature type="transmembrane region" description="Helical" evidence="1">
    <location>
        <begin position="36"/>
        <end position="55"/>
    </location>
</feature>
<dbReference type="Proteomes" id="UP000315825">
    <property type="component" value="Unassembled WGS sequence"/>
</dbReference>
<comment type="caution">
    <text evidence="2">The sequence shown here is derived from an EMBL/GenBank/DDBJ whole genome shotgun (WGS) entry which is preliminary data.</text>
</comment>
<organism evidence="2 3">
    <name type="scientific">SAR86 cluster bacterium</name>
    <dbReference type="NCBI Taxonomy" id="2030880"/>
    <lineage>
        <taxon>Bacteria</taxon>
        <taxon>Pseudomonadati</taxon>
        <taxon>Pseudomonadota</taxon>
        <taxon>Gammaproteobacteria</taxon>
        <taxon>SAR86 cluster</taxon>
    </lineage>
</organism>
<evidence type="ECO:0000313" key="2">
    <source>
        <dbReference type="EMBL" id="RZO26279.1"/>
    </source>
</evidence>
<name>A0A520MYK1_9GAMM</name>
<reference evidence="2 3" key="1">
    <citation type="submission" date="2019-02" db="EMBL/GenBank/DDBJ databases">
        <title>Prokaryotic population dynamics and viral predation in marine succession experiment using metagenomics: the confinement effect.</title>
        <authorList>
            <person name="Haro-Moreno J.M."/>
            <person name="Rodriguez-Valera F."/>
            <person name="Lopez-Perez M."/>
        </authorList>
    </citation>
    <scope>NUCLEOTIDE SEQUENCE [LARGE SCALE GENOMIC DNA]</scope>
    <source>
        <strain evidence="2">MED-G159</strain>
    </source>
</reference>
<protein>
    <submittedName>
        <fullName evidence="2">Uncharacterized protein</fullName>
    </submittedName>
</protein>
<keyword evidence="1" id="KW-0812">Transmembrane</keyword>
<evidence type="ECO:0000256" key="1">
    <source>
        <dbReference type="SAM" id="Phobius"/>
    </source>
</evidence>
<evidence type="ECO:0000313" key="3">
    <source>
        <dbReference type="Proteomes" id="UP000315825"/>
    </source>
</evidence>
<gene>
    <name evidence="2" type="ORF">EVA92_03190</name>
</gene>
<keyword evidence="1" id="KW-0472">Membrane</keyword>
<dbReference type="EMBL" id="SHBE01000005">
    <property type="protein sequence ID" value="RZO26279.1"/>
    <property type="molecule type" value="Genomic_DNA"/>
</dbReference>
<sequence>MLKESLKNLQSSYEIQLLLIDPSLFFYRYFDIEVSNVEISVILGLFFLFIIQLKIKHNNQKFSKSQKQEIPSSLRLDEKNEISSDPVTQKIDLAIAYMNMGSIRKSKLLLGKLKKLKLTKKQIKRIDFILTDLNK</sequence>
<dbReference type="AlphaFoldDB" id="A0A520MYK1"/>